<evidence type="ECO:0000313" key="3">
    <source>
        <dbReference type="Proteomes" id="UP000244168"/>
    </source>
</evidence>
<keyword evidence="3" id="KW-1185">Reference proteome</keyword>
<name>A0A2T5J7P7_9SPHI</name>
<dbReference type="RefSeq" id="WP_107830156.1">
    <property type="nucleotide sequence ID" value="NZ_CP160205.1"/>
</dbReference>
<feature type="chain" id="PRO_5015654353" description="Tetratricopeptide repeat protein" evidence="1">
    <location>
        <begin position="20"/>
        <end position="453"/>
    </location>
</feature>
<feature type="signal peptide" evidence="1">
    <location>
        <begin position="1"/>
        <end position="19"/>
    </location>
</feature>
<evidence type="ECO:0000313" key="2">
    <source>
        <dbReference type="EMBL" id="PTQ95175.1"/>
    </source>
</evidence>
<evidence type="ECO:0000256" key="1">
    <source>
        <dbReference type="SAM" id="SignalP"/>
    </source>
</evidence>
<proteinExistence type="predicted"/>
<accession>A0A2T5J7P7</accession>
<comment type="caution">
    <text evidence="2">The sequence shown here is derived from an EMBL/GenBank/DDBJ whole genome shotgun (WGS) entry which is preliminary data.</text>
</comment>
<evidence type="ECO:0008006" key="4">
    <source>
        <dbReference type="Google" id="ProtNLM"/>
    </source>
</evidence>
<gene>
    <name evidence="2" type="ORF">C8P68_106390</name>
</gene>
<reference evidence="2 3" key="1">
    <citation type="submission" date="2018-04" db="EMBL/GenBank/DDBJ databases">
        <title>Genomic Encyclopedia of Archaeal and Bacterial Type Strains, Phase II (KMG-II): from individual species to whole genera.</title>
        <authorList>
            <person name="Goeker M."/>
        </authorList>
    </citation>
    <scope>NUCLEOTIDE SEQUENCE [LARGE SCALE GENOMIC DNA]</scope>
    <source>
        <strain evidence="2 3">DSM 26809</strain>
    </source>
</reference>
<organism evidence="2 3">
    <name type="scientific">Mucilaginibacter yixingensis</name>
    <dbReference type="NCBI Taxonomy" id="1295612"/>
    <lineage>
        <taxon>Bacteria</taxon>
        <taxon>Pseudomonadati</taxon>
        <taxon>Bacteroidota</taxon>
        <taxon>Sphingobacteriia</taxon>
        <taxon>Sphingobacteriales</taxon>
        <taxon>Sphingobacteriaceae</taxon>
        <taxon>Mucilaginibacter</taxon>
    </lineage>
</organism>
<protein>
    <recommendedName>
        <fullName evidence="4">Tetratricopeptide repeat protein</fullName>
    </recommendedName>
</protein>
<dbReference type="EMBL" id="QAOQ01000006">
    <property type="protein sequence ID" value="PTQ95175.1"/>
    <property type="molecule type" value="Genomic_DNA"/>
</dbReference>
<sequence>MKKHLLLAFLLYMVIPATAQKITYQKSLSAAMAAIDENHPFVFITINAGGNPHYKLKNAIETPEVIKKINDNCISYLAKSYDSLPAPIRHFHSDIYPVYLLVDARGNLANASLGISDLSERYLTFVDKAKDRLASGQNVSAYLDRFSKGDRNAQFLRSFISLKQSMWDFDNADLLNAYADQLAVKAFDNYATVMFMLRAGPIANSKAYTLTFSNRKLIDSIYKNGNRTEMSSINARMITNSLHAAIDKHDATIAQATSNMRYQIFIKSGFRYSNVASRDMQQTMIDYYAAVKDTASYLNQADNFYDIYYMHIGADSIKKIDEARKLAMQKFKELRSTPPAGQTGPPHYEVTGYFKNFNPDYALNEAAWQYYLSGTTNPQHLMHAILWSKHTIAISPKSEYYDTLAHLLYRMEFYAEAVEQQTKAVEVSKKDKANKSRTESLKKVLDKIKSRTL</sequence>
<keyword evidence="1" id="KW-0732">Signal</keyword>
<dbReference type="AlphaFoldDB" id="A0A2T5J7P7"/>
<dbReference type="OrthoDB" id="645813at2"/>
<dbReference type="Proteomes" id="UP000244168">
    <property type="component" value="Unassembled WGS sequence"/>
</dbReference>